<sequence precursor="true">MTPPFLDLPQRGGKPRQRGLTHVIDRGLSLAEVDGMLEVAGDAVDIVKLGWGTAVVTQNLGVKLARYREHDIPVVLGGTLTELAISQRRVDELVGWLRELGIGHVEISDGTITLPHSEKLALIERLAGEFTVLSEVGSKDDTRIMAPYVWVEQIERELEAGAWKVIAEARESGTAGIYRADGEVRMGLIDEIAHAIAPERLLFEAPQKEQQVWFVQRFGLDVNLGNIAPQDVLSLETLRLGLRSDTVPPAQPDERPAAPERTQR</sequence>
<dbReference type="EMBL" id="CP001854">
    <property type="protein sequence ID" value="ADB48524.1"/>
    <property type="molecule type" value="Genomic_DNA"/>
</dbReference>
<evidence type="ECO:0000313" key="4">
    <source>
        <dbReference type="Proteomes" id="UP000008229"/>
    </source>
</evidence>
<gene>
    <name evidence="3" type="ordered locus">Cwoe_0088</name>
</gene>
<dbReference type="AlphaFoldDB" id="D3F441"/>
<dbReference type="SUPFAM" id="SSF102110">
    <property type="entry name" value="(2r)-phospho-3-sulfolactate synthase ComA"/>
    <property type="match status" value="1"/>
</dbReference>
<feature type="compositionally biased region" description="Basic and acidic residues" evidence="2">
    <location>
        <begin position="252"/>
        <end position="264"/>
    </location>
</feature>
<dbReference type="Proteomes" id="UP000008229">
    <property type="component" value="Chromosome"/>
</dbReference>
<dbReference type="Pfam" id="PF02679">
    <property type="entry name" value="ComA"/>
    <property type="match status" value="1"/>
</dbReference>
<evidence type="ECO:0000256" key="2">
    <source>
        <dbReference type="SAM" id="MobiDB-lite"/>
    </source>
</evidence>
<dbReference type="PANTHER" id="PTHR48413">
    <property type="match status" value="1"/>
</dbReference>
<dbReference type="Gene3D" id="3.20.20.70">
    <property type="entry name" value="Aldolase class I"/>
    <property type="match status" value="1"/>
</dbReference>
<dbReference type="HOGENOM" id="CLU_062679_2_0_11"/>
<dbReference type="InterPro" id="IPR003830">
    <property type="entry name" value="ComA_synth"/>
</dbReference>
<dbReference type="RefSeq" id="WP_012931577.1">
    <property type="nucleotide sequence ID" value="NC_013739.1"/>
</dbReference>
<keyword evidence="3" id="KW-0456">Lyase</keyword>
<dbReference type="eggNOG" id="COG1809">
    <property type="taxonomic scope" value="Bacteria"/>
</dbReference>
<dbReference type="EC" id="4.4.1.19" evidence="3"/>
<evidence type="ECO:0000313" key="3">
    <source>
        <dbReference type="EMBL" id="ADB48524.1"/>
    </source>
</evidence>
<reference evidence="4" key="2">
    <citation type="submission" date="2010-01" db="EMBL/GenBank/DDBJ databases">
        <title>The complete genome of Conexibacter woesei DSM 14684.</title>
        <authorList>
            <consortium name="US DOE Joint Genome Institute (JGI-PGF)"/>
            <person name="Lucas S."/>
            <person name="Copeland A."/>
            <person name="Lapidus A."/>
            <person name="Glavina del Rio T."/>
            <person name="Dalin E."/>
            <person name="Tice H."/>
            <person name="Bruce D."/>
            <person name="Goodwin L."/>
            <person name="Pitluck S."/>
            <person name="Kyrpides N."/>
            <person name="Mavromatis K."/>
            <person name="Ivanova N."/>
            <person name="Mikhailova N."/>
            <person name="Chertkov O."/>
            <person name="Brettin T."/>
            <person name="Detter J.C."/>
            <person name="Han C."/>
            <person name="Larimer F."/>
            <person name="Land M."/>
            <person name="Hauser L."/>
            <person name="Markowitz V."/>
            <person name="Cheng J.-F."/>
            <person name="Hugenholtz P."/>
            <person name="Woyke T."/>
            <person name="Wu D."/>
            <person name="Pukall R."/>
            <person name="Steenblock K."/>
            <person name="Schneider S."/>
            <person name="Klenk H.-P."/>
            <person name="Eisen J.A."/>
        </authorList>
    </citation>
    <scope>NUCLEOTIDE SEQUENCE [LARGE SCALE GENOMIC DNA]</scope>
    <source>
        <strain evidence="4">DSM 14684 / CIP 108061 / JCM 11494 / NBRC 100937 / ID131577</strain>
    </source>
</reference>
<proteinExistence type="inferred from homology"/>
<name>D3F441_CONWI</name>
<dbReference type="InterPro" id="IPR013785">
    <property type="entry name" value="Aldolase_TIM"/>
</dbReference>
<dbReference type="PANTHER" id="PTHR48413:SF1">
    <property type="entry name" value="PROTEIN HEAT-STRESS-ASSOCIATED 32"/>
    <property type="match status" value="1"/>
</dbReference>
<dbReference type="GO" id="GO:0043817">
    <property type="term" value="F:phosphosulfolactate synthase activity"/>
    <property type="evidence" value="ECO:0007669"/>
    <property type="project" value="UniProtKB-EC"/>
</dbReference>
<accession>D3F441</accession>
<feature type="region of interest" description="Disordered" evidence="2">
    <location>
        <begin position="244"/>
        <end position="264"/>
    </location>
</feature>
<dbReference type="InterPro" id="IPR036112">
    <property type="entry name" value="ComA_synth_sf"/>
</dbReference>
<organism evidence="3 4">
    <name type="scientific">Conexibacter woesei (strain DSM 14684 / CCUG 47730 / CIP 108061 / JCM 11494 / NBRC 100937 / ID131577)</name>
    <dbReference type="NCBI Taxonomy" id="469383"/>
    <lineage>
        <taxon>Bacteria</taxon>
        <taxon>Bacillati</taxon>
        <taxon>Actinomycetota</taxon>
        <taxon>Thermoleophilia</taxon>
        <taxon>Solirubrobacterales</taxon>
        <taxon>Conexibacteraceae</taxon>
        <taxon>Conexibacter</taxon>
    </lineage>
</organism>
<dbReference type="KEGG" id="cwo:Cwoe_0088"/>
<protein>
    <submittedName>
        <fullName evidence="3">Phosphosulfolactate synthase</fullName>
        <ecNumber evidence="3">4.4.1.19</ecNumber>
    </submittedName>
</protein>
<comment type="similarity">
    <text evidence="1">Belongs to the phosphosulfolactate synthase family.</text>
</comment>
<reference evidence="3 4" key="1">
    <citation type="journal article" date="2010" name="Stand. Genomic Sci.">
        <title>Complete genome sequence of Conexibacter woesei type strain (ID131577).</title>
        <authorList>
            <person name="Pukall R."/>
            <person name="Lapidus A."/>
            <person name="Glavina Del Rio T."/>
            <person name="Copeland A."/>
            <person name="Tice H."/>
            <person name="Cheng J.-F."/>
            <person name="Lucas S."/>
            <person name="Chen F."/>
            <person name="Nolan M."/>
            <person name="Bruce D."/>
            <person name="Goodwin L."/>
            <person name="Pitluck S."/>
            <person name="Mavromatis K."/>
            <person name="Ivanova N."/>
            <person name="Ovchinnikova G."/>
            <person name="Pati A."/>
            <person name="Chen A."/>
            <person name="Palaniappan K."/>
            <person name="Land M."/>
            <person name="Hauser L."/>
            <person name="Chang Y.-J."/>
            <person name="Jeffries C.D."/>
            <person name="Chain P."/>
            <person name="Meincke L."/>
            <person name="Sims D."/>
            <person name="Brettin T."/>
            <person name="Detter J.C."/>
            <person name="Rohde M."/>
            <person name="Goeker M."/>
            <person name="Bristow J."/>
            <person name="Eisen J.A."/>
            <person name="Markowitz V."/>
            <person name="Kyrpides N.C."/>
            <person name="Klenk H.-P."/>
            <person name="Hugenholtz P."/>
        </authorList>
    </citation>
    <scope>NUCLEOTIDE SEQUENCE [LARGE SCALE GENOMIC DNA]</scope>
    <source>
        <strain evidence="4">DSM 14684 / CIP 108061 / JCM 11494 / NBRC 100937 / ID131577</strain>
    </source>
</reference>
<dbReference type="OrthoDB" id="7809088at2"/>
<keyword evidence="4" id="KW-1185">Reference proteome</keyword>
<dbReference type="STRING" id="469383.Cwoe_0088"/>
<evidence type="ECO:0000256" key="1">
    <source>
        <dbReference type="ARBA" id="ARBA00010424"/>
    </source>
</evidence>